<keyword evidence="2" id="KW-1185">Reference proteome</keyword>
<proteinExistence type="predicted"/>
<dbReference type="EMBL" id="LR778114">
    <property type="protein sequence ID" value="CAB1129104.1"/>
    <property type="molecule type" value="Genomic_DNA"/>
</dbReference>
<gene>
    <name evidence="1" type="ORF">R50_1603</name>
</gene>
<protein>
    <submittedName>
        <fullName evidence="1">Uncharacterized protein</fullName>
    </submittedName>
</protein>
<evidence type="ECO:0000313" key="2">
    <source>
        <dbReference type="Proteomes" id="UP000503399"/>
    </source>
</evidence>
<dbReference type="AlphaFoldDB" id="A0A6F8ZH68"/>
<evidence type="ECO:0000313" key="1">
    <source>
        <dbReference type="EMBL" id="CAB1129104.1"/>
    </source>
</evidence>
<dbReference type="Proteomes" id="UP000503399">
    <property type="component" value="Chromosome"/>
</dbReference>
<sequence>MLGAGSAGLLLGLTGCPRLPRPRLTGLRDRLYVLALNRGYEEVVFTVLFVRPWATLAHRVPRRTGSWGGMAAGRGGRWF</sequence>
<dbReference type="KEGG" id="hfv:R50_1603"/>
<accession>A0A6F8ZH68</accession>
<reference evidence="1 2" key="1">
    <citation type="submission" date="2020-02" db="EMBL/GenBank/DDBJ databases">
        <authorList>
            <person name="Hogendoorn C."/>
        </authorList>
    </citation>
    <scope>NUCLEOTIDE SEQUENCE [LARGE SCALE GENOMIC DNA]</scope>
    <source>
        <strain evidence="1">R501</strain>
    </source>
</reference>
<name>A0A6F8ZH68_9FIRM</name>
<organism evidence="1 2">
    <name type="scientific">Candidatus Hydrogenisulfobacillus filiaventi</name>
    <dbReference type="NCBI Taxonomy" id="2707344"/>
    <lineage>
        <taxon>Bacteria</taxon>
        <taxon>Bacillati</taxon>
        <taxon>Bacillota</taxon>
        <taxon>Clostridia</taxon>
        <taxon>Eubacteriales</taxon>
        <taxon>Clostridiales Family XVII. Incertae Sedis</taxon>
        <taxon>Candidatus Hydrogenisulfobacillus</taxon>
    </lineage>
</organism>